<proteinExistence type="predicted"/>
<evidence type="ECO:0000313" key="1">
    <source>
        <dbReference type="EMBL" id="TFE04035.1"/>
    </source>
</evidence>
<accession>A0A4Y8LSU6</accession>
<keyword evidence="2" id="KW-1185">Reference proteome</keyword>
<dbReference type="EMBL" id="SORX01000001">
    <property type="protein sequence ID" value="TFE04035.1"/>
    <property type="molecule type" value="Genomic_DNA"/>
</dbReference>
<sequence length="156" mass="18291">MLQTNGDQFRFPSTKNAFYAINNTEYTFNLRIKNVQHAPITKMKSCSYVEFLIDENLRKITWKISLRYAHLLPRQQLCHQRGKLRSGSLNGWAFELIILTKDQLVFQKEGRVTPDIRVKQIARETVMADQDKYFVSPNLDGNRRRTEWFGGSFTGK</sequence>
<gene>
    <name evidence="1" type="ORF">E2626_01520</name>
</gene>
<dbReference type="Proteomes" id="UP000297776">
    <property type="component" value="Unassembled WGS sequence"/>
</dbReference>
<protein>
    <submittedName>
        <fullName evidence="1">Uncharacterized protein</fullName>
    </submittedName>
</protein>
<name>A0A4Y8LSU6_9BACL</name>
<dbReference type="AlphaFoldDB" id="A0A4Y8LSU6"/>
<comment type="caution">
    <text evidence="1">The sequence shown here is derived from an EMBL/GenBank/DDBJ whole genome shotgun (WGS) entry which is preliminary data.</text>
</comment>
<evidence type="ECO:0000313" key="2">
    <source>
        <dbReference type="Proteomes" id="UP000297776"/>
    </source>
</evidence>
<reference evidence="1 2" key="1">
    <citation type="submission" date="2019-03" db="EMBL/GenBank/DDBJ databases">
        <authorList>
            <person name="Yang Y."/>
        </authorList>
    </citation>
    <scope>NUCLEOTIDE SEQUENCE [LARGE SCALE GENOMIC DNA]</scope>
    <source>
        <strain evidence="1 2">ASL-1</strain>
    </source>
</reference>
<organism evidence="1 2">
    <name type="scientific">Jeotgalibacillus salarius</name>
    <dbReference type="NCBI Taxonomy" id="546023"/>
    <lineage>
        <taxon>Bacteria</taxon>
        <taxon>Bacillati</taxon>
        <taxon>Bacillota</taxon>
        <taxon>Bacilli</taxon>
        <taxon>Bacillales</taxon>
        <taxon>Caryophanaceae</taxon>
        <taxon>Jeotgalibacillus</taxon>
    </lineage>
</organism>